<dbReference type="EMBL" id="MN035054">
    <property type="protein sequence ID" value="QDH89809.1"/>
    <property type="molecule type" value="Genomic_RNA"/>
</dbReference>
<reference evidence="1" key="1">
    <citation type="submission" date="2019-05" db="EMBL/GenBank/DDBJ databases">
        <title>Metatranscriptomic reconstruction reveals RNA viruses with the potential to shape carbon cycling in soil.</title>
        <authorList>
            <person name="Starr E.P."/>
            <person name="Nuccio E."/>
            <person name="Pett-Ridge J."/>
            <person name="Banfield J.F."/>
            <person name="Firestone M.K."/>
        </authorList>
    </citation>
    <scope>NUCLEOTIDE SEQUENCE</scope>
    <source>
        <strain evidence="1">H1_Bulk_29_scaffold_121</strain>
    </source>
</reference>
<protein>
    <submittedName>
        <fullName evidence="1">Uncharacterized protein</fullName>
    </submittedName>
</protein>
<accession>A0A514D860</accession>
<gene>
    <name evidence="1" type="ORF">H1Bulk29121_000003</name>
</gene>
<sequence>MSLPANLTTNEVKNSAGTEEEFLQFSTEARTRIFAKSGEVYAQPHRITISHQESGTGTAKRRRSVVRVDKTIIGQVDTTKMVRLSTYVVLDLPVGNLTSSTEVKNVVANLVSLVASIGASTTILYDGTGYGADALINGTL</sequence>
<name>A0A514D860_9VIRU</name>
<organism evidence="1">
    <name type="scientific">Leviviridae sp</name>
    <dbReference type="NCBI Taxonomy" id="2027243"/>
    <lineage>
        <taxon>Viruses</taxon>
        <taxon>Riboviria</taxon>
        <taxon>Orthornavirae</taxon>
        <taxon>Lenarviricota</taxon>
        <taxon>Leviviricetes</taxon>
        <taxon>Norzivirales</taxon>
        <taxon>Fiersviridae</taxon>
    </lineage>
</organism>
<proteinExistence type="predicted"/>
<evidence type="ECO:0000313" key="1">
    <source>
        <dbReference type="EMBL" id="QDH89809.1"/>
    </source>
</evidence>